<reference evidence="2 3" key="1">
    <citation type="submission" date="2019-11" db="EMBL/GenBank/DDBJ databases">
        <authorList>
            <person name="Zheng R.K."/>
            <person name="Sun C.M."/>
        </authorList>
    </citation>
    <scope>NUCLEOTIDE SEQUENCE [LARGE SCALE GENOMIC DNA]</scope>
    <source>
        <strain evidence="2 3">SRB007</strain>
    </source>
</reference>
<name>A0A6I6JFH1_9BACT</name>
<keyword evidence="1" id="KW-0812">Transmembrane</keyword>
<dbReference type="RefSeq" id="WP_158947045.1">
    <property type="nucleotide sequence ID" value="NZ_CP046400.1"/>
</dbReference>
<keyword evidence="1" id="KW-0472">Membrane</keyword>
<gene>
    <name evidence="2" type="ORF">GM415_06690</name>
</gene>
<keyword evidence="1" id="KW-1133">Transmembrane helix</keyword>
<protein>
    <recommendedName>
        <fullName evidence="4">Rod shape-determining protein MreD</fullName>
    </recommendedName>
</protein>
<feature type="transmembrane region" description="Helical" evidence="1">
    <location>
        <begin position="94"/>
        <end position="115"/>
    </location>
</feature>
<sequence>MPVPSRFSAILWWAVYTVLGVWAQRFVPGVDFLAPGIVLSMQRNGPSGTFWLALSWVLLQEGMGNLPFGYGVAWYGMLVIFYIMGRWLFEARSFLFMCLLGLGLGLLHPVLAYSLARLANLAVDLRVAALEGAVQAAIFPMVWVLAETAFPRRVRQHVGSL</sequence>
<evidence type="ECO:0000313" key="3">
    <source>
        <dbReference type="Proteomes" id="UP000428328"/>
    </source>
</evidence>
<feature type="transmembrane region" description="Helical" evidence="1">
    <location>
        <begin position="68"/>
        <end position="89"/>
    </location>
</feature>
<dbReference type="AlphaFoldDB" id="A0A6I6JFH1"/>
<evidence type="ECO:0000256" key="1">
    <source>
        <dbReference type="SAM" id="Phobius"/>
    </source>
</evidence>
<proteinExistence type="predicted"/>
<feature type="transmembrane region" description="Helical" evidence="1">
    <location>
        <begin position="127"/>
        <end position="146"/>
    </location>
</feature>
<accession>A0A6I6JFH1</accession>
<keyword evidence="3" id="KW-1185">Reference proteome</keyword>
<dbReference type="Proteomes" id="UP000428328">
    <property type="component" value="Chromosome"/>
</dbReference>
<dbReference type="KEGG" id="psel:GM415_06690"/>
<evidence type="ECO:0000313" key="2">
    <source>
        <dbReference type="EMBL" id="QGY39820.1"/>
    </source>
</evidence>
<evidence type="ECO:0008006" key="4">
    <source>
        <dbReference type="Google" id="ProtNLM"/>
    </source>
</evidence>
<organism evidence="2 3">
    <name type="scientific">Pseudodesulfovibrio cashew</name>
    <dbReference type="NCBI Taxonomy" id="2678688"/>
    <lineage>
        <taxon>Bacteria</taxon>
        <taxon>Pseudomonadati</taxon>
        <taxon>Thermodesulfobacteriota</taxon>
        <taxon>Desulfovibrionia</taxon>
        <taxon>Desulfovibrionales</taxon>
        <taxon>Desulfovibrionaceae</taxon>
    </lineage>
</organism>
<dbReference type="EMBL" id="CP046400">
    <property type="protein sequence ID" value="QGY39820.1"/>
    <property type="molecule type" value="Genomic_DNA"/>
</dbReference>